<dbReference type="EMBL" id="JGZB01000010">
    <property type="protein sequence ID" value="KFI67597.1"/>
    <property type="molecule type" value="Genomic_DNA"/>
</dbReference>
<reference evidence="1 2" key="1">
    <citation type="submission" date="2014-03" db="EMBL/GenBank/DDBJ databases">
        <title>Genomics of Bifidobacteria.</title>
        <authorList>
            <person name="Ventura M."/>
            <person name="Milani C."/>
            <person name="Lugli G.A."/>
        </authorList>
    </citation>
    <scope>NUCLEOTIDE SEQUENCE [LARGE SCALE GENOMIC DNA]</scope>
    <source>
        <strain evidence="1 2">LMG 11591</strain>
    </source>
</reference>
<name>A0A087B997_9BIFI</name>
<accession>A0A087B997</accession>
<proteinExistence type="predicted"/>
<keyword evidence="2" id="KW-1185">Reference proteome</keyword>
<evidence type="ECO:0000313" key="2">
    <source>
        <dbReference type="Proteomes" id="UP000029052"/>
    </source>
</evidence>
<dbReference type="AlphaFoldDB" id="A0A087B997"/>
<organism evidence="1 2">
    <name type="scientific">Bifidobacterium magnum</name>
    <dbReference type="NCBI Taxonomy" id="1692"/>
    <lineage>
        <taxon>Bacteria</taxon>
        <taxon>Bacillati</taxon>
        <taxon>Actinomycetota</taxon>
        <taxon>Actinomycetes</taxon>
        <taxon>Bifidobacteriales</taxon>
        <taxon>Bifidobacteriaceae</taxon>
        <taxon>Bifidobacterium</taxon>
    </lineage>
</organism>
<dbReference type="RefSeq" id="WP_022859383.1">
    <property type="nucleotide sequence ID" value="NZ_JGZB01000010.1"/>
</dbReference>
<sequence>MSSEDIFNRIVSEAIFQSKVASRINAIDLNNDIQTLYKDLQQLAEELLPLHGKVEAEYATIKDADDYDSMLRVLNDKGALSRAAIILGYKKQKYTDTVLRLLRTEGNTAMQLSEAMRKYIPLPRDIF</sequence>
<dbReference type="STRING" id="1692.BMAGN_0798"/>
<protein>
    <submittedName>
        <fullName evidence="1">Uncharacterized protein</fullName>
    </submittedName>
</protein>
<comment type="caution">
    <text evidence="1">The sequence shown here is derived from an EMBL/GenBank/DDBJ whole genome shotgun (WGS) entry which is preliminary data.</text>
</comment>
<gene>
    <name evidence="1" type="ORF">BMAGN_0798</name>
</gene>
<dbReference type="Proteomes" id="UP000029052">
    <property type="component" value="Unassembled WGS sequence"/>
</dbReference>
<evidence type="ECO:0000313" key="1">
    <source>
        <dbReference type="EMBL" id="KFI67597.1"/>
    </source>
</evidence>